<dbReference type="InterPro" id="IPR023346">
    <property type="entry name" value="Lysozyme-like_dom_sf"/>
</dbReference>
<proteinExistence type="predicted"/>
<dbReference type="SUPFAM" id="SSF53955">
    <property type="entry name" value="Lysozyme-like"/>
    <property type="match status" value="1"/>
</dbReference>
<sequence>MASSLLFLVSAVLAGSAAHAAPAPAQACIGAARAAAQATGLPAQTLVTLALAETGRRGPNGPVPWPWTVNAAGEGRWFDTREEALAFVRAKQAAGVRSIDVGCFQINLVWHADAFASLEEAFDPAANAAYAARFLKSLADETGLARASGHYHSRTPELADRYRARLATLQTAAAALLETLPAADARSFARAPNGNGIPLGGVSLAALFGGTGGKSLLTAARGPLFGPARPAHGDSR</sequence>
<name>A0A9J6PC18_9PROT</name>
<feature type="signal peptide" evidence="1">
    <location>
        <begin position="1"/>
        <end position="20"/>
    </location>
</feature>
<keyword evidence="3" id="KW-1185">Reference proteome</keyword>
<gene>
    <name evidence="2" type="ORF">NJQ99_10370</name>
</gene>
<accession>A0A9J6PC18</accession>
<dbReference type="EMBL" id="JAMZFT010000002">
    <property type="protein sequence ID" value="MCP1336813.1"/>
    <property type="molecule type" value="Genomic_DNA"/>
</dbReference>
<evidence type="ECO:0000313" key="2">
    <source>
        <dbReference type="EMBL" id="MCP1336813.1"/>
    </source>
</evidence>
<protein>
    <recommendedName>
        <fullName evidence="4">Lytic transglycosylase domain-containing protein</fullName>
    </recommendedName>
</protein>
<evidence type="ECO:0000256" key="1">
    <source>
        <dbReference type="SAM" id="SignalP"/>
    </source>
</evidence>
<reference evidence="2" key="1">
    <citation type="submission" date="2022-06" db="EMBL/GenBank/DDBJ databases">
        <title>Isolation and Genomics of Futiania mangrovii gen. nov., sp. nov., a Rare and Metabolically-versatile member in the Class Alphaproteobacteria.</title>
        <authorList>
            <person name="Liu L."/>
            <person name="Huang W.-C."/>
            <person name="Pan J."/>
            <person name="Li J."/>
            <person name="Huang Y."/>
            <person name="Du H."/>
            <person name="Liu Y."/>
            <person name="Li M."/>
        </authorList>
    </citation>
    <scope>NUCLEOTIDE SEQUENCE</scope>
    <source>
        <strain evidence="2">FT118</strain>
    </source>
</reference>
<dbReference type="AlphaFoldDB" id="A0A9J6PC18"/>
<comment type="caution">
    <text evidence="2">The sequence shown here is derived from an EMBL/GenBank/DDBJ whole genome shotgun (WGS) entry which is preliminary data.</text>
</comment>
<dbReference type="Proteomes" id="UP001055804">
    <property type="component" value="Unassembled WGS sequence"/>
</dbReference>
<evidence type="ECO:0000313" key="3">
    <source>
        <dbReference type="Proteomes" id="UP001055804"/>
    </source>
</evidence>
<evidence type="ECO:0008006" key="4">
    <source>
        <dbReference type="Google" id="ProtNLM"/>
    </source>
</evidence>
<keyword evidence="1" id="KW-0732">Signal</keyword>
<feature type="chain" id="PRO_5039948953" description="Lytic transglycosylase domain-containing protein" evidence="1">
    <location>
        <begin position="21"/>
        <end position="236"/>
    </location>
</feature>
<dbReference type="RefSeq" id="WP_269332758.1">
    <property type="nucleotide sequence ID" value="NZ_JAMZFT010000002.1"/>
</dbReference>
<organism evidence="2 3">
    <name type="scientific">Futiania mangrovi</name>
    <dbReference type="NCBI Taxonomy" id="2959716"/>
    <lineage>
        <taxon>Bacteria</taxon>
        <taxon>Pseudomonadati</taxon>
        <taxon>Pseudomonadota</taxon>
        <taxon>Alphaproteobacteria</taxon>
        <taxon>Futianiales</taxon>
        <taxon>Futianiaceae</taxon>
        <taxon>Futiania</taxon>
    </lineage>
</organism>